<name>A0A977KZ67_9CYAN</name>
<evidence type="ECO:0000259" key="2">
    <source>
        <dbReference type="Pfam" id="PF21053"/>
    </source>
</evidence>
<dbReference type="InterPro" id="IPR012674">
    <property type="entry name" value="Calycin"/>
</dbReference>
<dbReference type="AlphaFoldDB" id="A0A977KZ67"/>
<dbReference type="Gene3D" id="2.40.128.20">
    <property type="match status" value="2"/>
</dbReference>
<dbReference type="SUPFAM" id="SSF50814">
    <property type="entry name" value="Lipocalins"/>
    <property type="match status" value="2"/>
</dbReference>
<organism evidence="3">
    <name type="scientific">Woronichinia naegeliana WA131</name>
    <dbReference type="NCBI Taxonomy" id="2824559"/>
    <lineage>
        <taxon>Bacteria</taxon>
        <taxon>Bacillati</taxon>
        <taxon>Cyanobacteriota</taxon>
        <taxon>Cyanophyceae</taxon>
        <taxon>Synechococcales</taxon>
        <taxon>Coelosphaeriaceae</taxon>
        <taxon>Woronichinia</taxon>
    </lineage>
</organism>
<dbReference type="PANTHER" id="PTHR33404">
    <property type="entry name" value="CELL DIVISION TOPOLOGICAL SPECIFICITY FACTOR HOMOLOG, CHLOROPLASTIC"/>
    <property type="match status" value="1"/>
</dbReference>
<dbReference type="Pfam" id="PF21053">
    <property type="entry name" value="BFA1_C"/>
    <property type="match status" value="1"/>
</dbReference>
<dbReference type="GO" id="GO:0005886">
    <property type="term" value="C:plasma membrane"/>
    <property type="evidence" value="ECO:0007669"/>
    <property type="project" value="TreeGrafter"/>
</dbReference>
<reference evidence="3" key="1">
    <citation type="submission" date="2021-04" db="EMBL/GenBank/DDBJ databases">
        <title>Genome sequence of Woronichinia naegeliana from Washington state freshwater lake bloom.</title>
        <authorList>
            <person name="Dreher T.W."/>
        </authorList>
    </citation>
    <scope>NUCLEOTIDE SEQUENCE</scope>
    <source>
        <strain evidence="3">WA131</strain>
    </source>
</reference>
<accession>A0A977KZ67</accession>
<feature type="domain" description="DUF3598" evidence="1">
    <location>
        <begin position="2"/>
        <end position="138"/>
    </location>
</feature>
<dbReference type="PANTHER" id="PTHR33404:SF1">
    <property type="entry name" value="SLL0497 PROTEIN"/>
    <property type="match status" value="1"/>
</dbReference>
<evidence type="ECO:0000259" key="1">
    <source>
        <dbReference type="Pfam" id="PF12204"/>
    </source>
</evidence>
<evidence type="ECO:0000313" key="3">
    <source>
        <dbReference type="EMBL" id="UXE62639.1"/>
    </source>
</evidence>
<feature type="domain" description="Biogenesis factor required for ATP synthase 1-like C-terminal" evidence="2">
    <location>
        <begin position="142"/>
        <end position="277"/>
    </location>
</feature>
<dbReference type="EMBL" id="CP073041">
    <property type="protein sequence ID" value="UXE62639.1"/>
    <property type="molecule type" value="Genomic_DNA"/>
</dbReference>
<protein>
    <submittedName>
        <fullName evidence="3">DUF3598 family protein</fullName>
    </submittedName>
</protein>
<dbReference type="InterPro" id="IPR048378">
    <property type="entry name" value="BFA1-like_C"/>
</dbReference>
<dbReference type="InterPro" id="IPR022017">
    <property type="entry name" value="BFA1-like_DUF3598"/>
</dbReference>
<dbReference type="Pfam" id="PF12204">
    <property type="entry name" value="DUF3598_N"/>
    <property type="match status" value="1"/>
</dbReference>
<dbReference type="GO" id="GO:0000918">
    <property type="term" value="P:division septum site selection"/>
    <property type="evidence" value="ECO:0007669"/>
    <property type="project" value="TreeGrafter"/>
</dbReference>
<sequence length="277" mass="31705">MMENNWENFLQNLGEWQGSFTRVSLEGELLDSTPTLLTLESFENNQLVRFRLQRFGPGGYSEPPIQDHVQEYRSVGGQNIFFETGAFSKGSLQFAPFSEFGAEYGFVSGDRRLRFVQLYDKEGNLNSLTLIREFRQGTAAKERPPLSVDQLLGKWQGIAHTVYPGWEPSKTYTTQLEVQSIGNGQLRQQLSFGEQTITSIANIKDNRLDFESGEIPRRILLLPDGASSNTPLQLKLRQPFFVELGWLVEENERQRLIRSYDEKGAWAHSTFVIEKKI</sequence>
<dbReference type="Proteomes" id="UP001065613">
    <property type="component" value="Chromosome"/>
</dbReference>
<gene>
    <name evidence="3" type="ORF">KA717_07820</name>
</gene>
<dbReference type="KEGG" id="wna:KA717_07820"/>
<proteinExistence type="predicted"/>